<evidence type="ECO:0000313" key="7">
    <source>
        <dbReference type="EMBL" id="VVC96872.1"/>
    </source>
</evidence>
<dbReference type="GO" id="GO:0000428">
    <property type="term" value="C:DNA-directed RNA polymerase complex"/>
    <property type="evidence" value="ECO:0007669"/>
    <property type="project" value="UniProtKB-KW"/>
</dbReference>
<evidence type="ECO:0000256" key="2">
    <source>
        <dbReference type="ARBA" id="ARBA00009430"/>
    </source>
</evidence>
<keyword evidence="4" id="KW-0804">Transcription</keyword>
<dbReference type="GO" id="GO:0005730">
    <property type="term" value="C:nucleolus"/>
    <property type="evidence" value="ECO:0007669"/>
    <property type="project" value="UniProtKB-SubCell"/>
</dbReference>
<comment type="subcellular location">
    <subcellularLocation>
        <location evidence="1">Nucleus</location>
        <location evidence="1">Nucleolus</location>
    </subcellularLocation>
</comment>
<keyword evidence="6" id="KW-0175">Coiled coil</keyword>
<dbReference type="InterPro" id="IPR009668">
    <property type="entry name" value="RNA_pol-assoc_fac_A49-like"/>
</dbReference>
<dbReference type="Pfam" id="PF06870">
    <property type="entry name" value="RNA_pol_I_A49"/>
    <property type="match status" value="1"/>
</dbReference>
<dbReference type="AlphaFoldDB" id="A0A5E4QH67"/>
<sequence length="364" mass="42044">MTQRTIDKVYKKSNQKPYPIIVNYQHAYPTDEFQSYPCTLLKNTETDQKTLVTETDGLLYAGEEDDDNLGQTLLLVRDKSSGKVRLIESSYIELRPILKEDLNINDTQVLETSNLELSRKFGSKKQRQQMEQREKLKMNMETVTEQVKKATEKVKSEQLDLTSYNNSLNSDDFYIPDINRNATRVEDVYDFDKILTEEQFSQIASEIESKDYISEMLPFIQNIVSNSNSIKHQVLGLYADSLAKLYIMMVKDINRKGFTICKSSNTLNKHILENFLTVSGRKYGRPPQYKDKIICHAIVLLLLINNFKISLDEVCEMFKLMPSTSALKVRVTGAIIVNTDSKKFVQLKLPLNNKGIYRRKSTHF</sequence>
<feature type="coiled-coil region" evidence="6">
    <location>
        <begin position="126"/>
        <end position="160"/>
    </location>
</feature>
<dbReference type="GO" id="GO:0006351">
    <property type="term" value="P:DNA-templated transcription"/>
    <property type="evidence" value="ECO:0007669"/>
    <property type="project" value="InterPro"/>
</dbReference>
<dbReference type="Proteomes" id="UP000324832">
    <property type="component" value="Unassembled WGS sequence"/>
</dbReference>
<name>A0A5E4QH67_9NEOP</name>
<evidence type="ECO:0000256" key="1">
    <source>
        <dbReference type="ARBA" id="ARBA00004604"/>
    </source>
</evidence>
<dbReference type="OrthoDB" id="277398at2759"/>
<keyword evidence="3" id="KW-0240">DNA-directed RNA polymerase</keyword>
<dbReference type="EMBL" id="FZQP02002913">
    <property type="protein sequence ID" value="VVC96872.1"/>
    <property type="molecule type" value="Genomic_DNA"/>
</dbReference>
<keyword evidence="8" id="KW-1185">Reference proteome</keyword>
<evidence type="ECO:0000256" key="5">
    <source>
        <dbReference type="ARBA" id="ARBA00023242"/>
    </source>
</evidence>
<dbReference type="PANTHER" id="PTHR14440">
    <property type="entry name" value="DNA-DIRECTED RNA POLYMERASE I SUBUNIT RPA49"/>
    <property type="match status" value="1"/>
</dbReference>
<comment type="similarity">
    <text evidence="2">Belongs to the eukaryotic RPA49/POLR1E RNA polymerase subunit family.</text>
</comment>
<evidence type="ECO:0000256" key="6">
    <source>
        <dbReference type="SAM" id="Coils"/>
    </source>
</evidence>
<accession>A0A5E4QH67</accession>
<organism evidence="7 8">
    <name type="scientific">Leptidea sinapis</name>
    <dbReference type="NCBI Taxonomy" id="189913"/>
    <lineage>
        <taxon>Eukaryota</taxon>
        <taxon>Metazoa</taxon>
        <taxon>Ecdysozoa</taxon>
        <taxon>Arthropoda</taxon>
        <taxon>Hexapoda</taxon>
        <taxon>Insecta</taxon>
        <taxon>Pterygota</taxon>
        <taxon>Neoptera</taxon>
        <taxon>Endopterygota</taxon>
        <taxon>Lepidoptera</taxon>
        <taxon>Glossata</taxon>
        <taxon>Ditrysia</taxon>
        <taxon>Papilionoidea</taxon>
        <taxon>Pieridae</taxon>
        <taxon>Dismorphiinae</taxon>
        <taxon>Leptidea</taxon>
    </lineage>
</organism>
<protein>
    <recommendedName>
        <fullName evidence="9">DNA-directed RNA polymerase I subunit RPA49</fullName>
    </recommendedName>
</protein>
<reference evidence="7 8" key="1">
    <citation type="submission" date="2017-07" db="EMBL/GenBank/DDBJ databases">
        <authorList>
            <person name="Talla V."/>
            <person name="Backstrom N."/>
        </authorList>
    </citation>
    <scope>NUCLEOTIDE SEQUENCE [LARGE SCALE GENOMIC DNA]</scope>
</reference>
<proteinExistence type="inferred from homology"/>
<evidence type="ECO:0000256" key="4">
    <source>
        <dbReference type="ARBA" id="ARBA00023163"/>
    </source>
</evidence>
<evidence type="ECO:0000313" key="8">
    <source>
        <dbReference type="Proteomes" id="UP000324832"/>
    </source>
</evidence>
<keyword evidence="5" id="KW-0539">Nucleus</keyword>
<evidence type="ECO:0008006" key="9">
    <source>
        <dbReference type="Google" id="ProtNLM"/>
    </source>
</evidence>
<gene>
    <name evidence="7" type="ORF">LSINAPIS_LOCUS8276</name>
</gene>
<dbReference type="GO" id="GO:0003677">
    <property type="term" value="F:DNA binding"/>
    <property type="evidence" value="ECO:0007669"/>
    <property type="project" value="InterPro"/>
</dbReference>
<evidence type="ECO:0000256" key="3">
    <source>
        <dbReference type="ARBA" id="ARBA00022478"/>
    </source>
</evidence>